<name>A0A0S4M3V9_9BURK</name>
<evidence type="ECO:0000256" key="2">
    <source>
        <dbReference type="ARBA" id="ARBA00022898"/>
    </source>
</evidence>
<dbReference type="SUPFAM" id="SSF53686">
    <property type="entry name" value="Tryptophan synthase beta subunit-like PLP-dependent enzymes"/>
    <property type="match status" value="1"/>
</dbReference>
<dbReference type="RefSeq" id="WP_092342845.1">
    <property type="nucleotide sequence ID" value="NZ_FLSL01000096.1"/>
</dbReference>
<dbReference type="InterPro" id="IPR001926">
    <property type="entry name" value="TrpB-like_PALP"/>
</dbReference>
<evidence type="ECO:0000313" key="6">
    <source>
        <dbReference type="EMBL" id="CUT17418.1"/>
    </source>
</evidence>
<keyword evidence="4" id="KW-0812">Transmembrane</keyword>
<dbReference type="Proteomes" id="UP000198651">
    <property type="component" value="Chromosome I"/>
</dbReference>
<dbReference type="CDD" id="cd01562">
    <property type="entry name" value="Thr-dehyd"/>
    <property type="match status" value="1"/>
</dbReference>
<keyword evidence="3" id="KW-0456">Lyase</keyword>
<dbReference type="InterPro" id="IPR036052">
    <property type="entry name" value="TrpB-like_PALP_sf"/>
</dbReference>
<protein>
    <submittedName>
        <fullName evidence="6">Putative threonine dehydratase</fullName>
    </submittedName>
</protein>
<dbReference type="PROSITE" id="PS00165">
    <property type="entry name" value="DEHYDRATASE_SER_THR"/>
    <property type="match status" value="1"/>
</dbReference>
<evidence type="ECO:0000313" key="7">
    <source>
        <dbReference type="Proteomes" id="UP000198651"/>
    </source>
</evidence>
<dbReference type="GO" id="GO:0006565">
    <property type="term" value="P:L-serine catabolic process"/>
    <property type="evidence" value="ECO:0007669"/>
    <property type="project" value="TreeGrafter"/>
</dbReference>
<feature type="domain" description="Tryptophan synthase beta chain-like PALP" evidence="5">
    <location>
        <begin position="20"/>
        <end position="309"/>
    </location>
</feature>
<comment type="cofactor">
    <cofactor evidence="1">
        <name>pyridoxal 5'-phosphate</name>
        <dbReference type="ChEBI" id="CHEBI:597326"/>
    </cofactor>
</comment>
<dbReference type="Gene3D" id="3.40.50.1100">
    <property type="match status" value="2"/>
</dbReference>
<proteinExistence type="predicted"/>
<dbReference type="Pfam" id="PF00291">
    <property type="entry name" value="PALP"/>
    <property type="match status" value="1"/>
</dbReference>
<organism evidence="6 7">
    <name type="scientific">Candidatus Ichthyocystis hellenicum</name>
    <dbReference type="NCBI Taxonomy" id="1561003"/>
    <lineage>
        <taxon>Bacteria</taxon>
        <taxon>Pseudomonadati</taxon>
        <taxon>Pseudomonadota</taxon>
        <taxon>Betaproteobacteria</taxon>
        <taxon>Burkholderiales</taxon>
        <taxon>Candidatus Ichthyocystis</taxon>
    </lineage>
</organism>
<gene>
    <name evidence="6" type="ORF">Ark11_0581</name>
</gene>
<dbReference type="STRING" id="1561003.Ark11_0581"/>
<evidence type="ECO:0000259" key="5">
    <source>
        <dbReference type="Pfam" id="PF00291"/>
    </source>
</evidence>
<keyword evidence="2" id="KW-0663">Pyridoxal phosphate</keyword>
<keyword evidence="4" id="KW-0472">Membrane</keyword>
<sequence>MDFDLYFQHILAADVSRFALSTPIDYLSAISNRLGCRVFSKREDLQPVHSFKIRGVSYKLSQLLKCKLGGVLVAPSTGNHAVSVSYCAQTLGYEVVVVMPQQTPRIKIDTASKLCKEVIISGENCQQSCRFAEDLAAQIGAVLVHPYDDPDIIVGHATMAREIVSQLNYQQIKAIFVPIGGGALISSVALYMRRMMPKTKIIGVQYDGCDGMRLSLRAGKVIVHKPLSSFASAIATEKVGEETFRICNKLIDDVMVVGYEAVVAAIDDFYRHCRIVLEPAGAISLAALKEWCPKNSYGSTDVMVTLACGSNADLSLLFNNHSTIQTQQDVCTSE</sequence>
<dbReference type="PANTHER" id="PTHR48078">
    <property type="entry name" value="THREONINE DEHYDRATASE, MITOCHONDRIAL-RELATED"/>
    <property type="match status" value="1"/>
</dbReference>
<dbReference type="GO" id="GO:0030170">
    <property type="term" value="F:pyridoxal phosphate binding"/>
    <property type="evidence" value="ECO:0007669"/>
    <property type="project" value="InterPro"/>
</dbReference>
<reference evidence="7" key="1">
    <citation type="submission" date="2015-11" db="EMBL/GenBank/DDBJ databases">
        <authorList>
            <person name="Seth-Smith H.M.B."/>
        </authorList>
    </citation>
    <scope>NUCLEOTIDE SEQUENCE [LARGE SCALE GENOMIC DNA]</scope>
    <source>
        <strain evidence="7">2013Ark11</strain>
    </source>
</reference>
<dbReference type="InterPro" id="IPR000634">
    <property type="entry name" value="Ser/Thr_deHydtase_PyrdxlP-BS"/>
</dbReference>
<accession>A0A0S4M3V9</accession>
<dbReference type="OrthoDB" id="9811476at2"/>
<dbReference type="GO" id="GO:0009097">
    <property type="term" value="P:isoleucine biosynthetic process"/>
    <property type="evidence" value="ECO:0007669"/>
    <property type="project" value="TreeGrafter"/>
</dbReference>
<dbReference type="AlphaFoldDB" id="A0A0S4M3V9"/>
<dbReference type="EMBL" id="LN906597">
    <property type="protein sequence ID" value="CUT17418.1"/>
    <property type="molecule type" value="Genomic_DNA"/>
</dbReference>
<dbReference type="InterPro" id="IPR050147">
    <property type="entry name" value="Ser/Thr_Dehydratase"/>
</dbReference>
<keyword evidence="7" id="KW-1185">Reference proteome</keyword>
<evidence type="ECO:0000256" key="4">
    <source>
        <dbReference type="SAM" id="Phobius"/>
    </source>
</evidence>
<feature type="transmembrane region" description="Helical" evidence="4">
    <location>
        <begin position="174"/>
        <end position="192"/>
    </location>
</feature>
<evidence type="ECO:0000256" key="3">
    <source>
        <dbReference type="ARBA" id="ARBA00023239"/>
    </source>
</evidence>
<keyword evidence="4" id="KW-1133">Transmembrane helix</keyword>
<evidence type="ECO:0000256" key="1">
    <source>
        <dbReference type="ARBA" id="ARBA00001933"/>
    </source>
</evidence>
<dbReference type="GO" id="GO:0003941">
    <property type="term" value="F:L-serine ammonia-lyase activity"/>
    <property type="evidence" value="ECO:0007669"/>
    <property type="project" value="TreeGrafter"/>
</dbReference>